<evidence type="ECO:0000259" key="6">
    <source>
        <dbReference type="Pfam" id="PF04542"/>
    </source>
</evidence>
<evidence type="ECO:0000256" key="2">
    <source>
        <dbReference type="ARBA" id="ARBA00023015"/>
    </source>
</evidence>
<evidence type="ECO:0000256" key="4">
    <source>
        <dbReference type="ARBA" id="ARBA00023163"/>
    </source>
</evidence>
<dbReference type="Gene3D" id="1.10.1740.10">
    <property type="match status" value="1"/>
</dbReference>
<reference evidence="7" key="1">
    <citation type="submission" date="2019-08" db="EMBL/GenBank/DDBJ databases">
        <authorList>
            <person name="Kucharzyk K."/>
            <person name="Murdoch R.W."/>
            <person name="Higgins S."/>
            <person name="Loffler F."/>
        </authorList>
    </citation>
    <scope>NUCLEOTIDE SEQUENCE</scope>
</reference>
<keyword evidence="5" id="KW-0812">Transmembrane</keyword>
<dbReference type="PIRSF" id="PIRSF038953">
    <property type="entry name" value="SigI"/>
    <property type="match status" value="1"/>
</dbReference>
<feature type="transmembrane region" description="Helical" evidence="5">
    <location>
        <begin position="198"/>
        <end position="218"/>
    </location>
</feature>
<dbReference type="Pfam" id="PF04542">
    <property type="entry name" value="Sigma70_r2"/>
    <property type="match status" value="1"/>
</dbReference>
<dbReference type="InterPro" id="IPR013325">
    <property type="entry name" value="RNA_pol_sigma_r2"/>
</dbReference>
<gene>
    <name evidence="7" type="primary">sigI_6</name>
    <name evidence="7" type="ORF">SDC9_100854</name>
</gene>
<evidence type="ECO:0000256" key="5">
    <source>
        <dbReference type="SAM" id="Phobius"/>
    </source>
</evidence>
<protein>
    <submittedName>
        <fullName evidence="7">RNA polymerase sigma factor SigI</fullName>
    </submittedName>
</protein>
<organism evidence="7">
    <name type="scientific">bioreactor metagenome</name>
    <dbReference type="NCBI Taxonomy" id="1076179"/>
    <lineage>
        <taxon>unclassified sequences</taxon>
        <taxon>metagenomes</taxon>
        <taxon>ecological metagenomes</taxon>
    </lineage>
</organism>
<comment type="caution">
    <text evidence="7">The sequence shown here is derived from an EMBL/GenBank/DDBJ whole genome shotgun (WGS) entry which is preliminary data.</text>
</comment>
<keyword evidence="5" id="KW-1133">Transmembrane helix</keyword>
<keyword evidence="5" id="KW-0472">Membrane</keyword>
<dbReference type="HAMAP" id="MF_02064">
    <property type="entry name" value="Sigma70_SigI"/>
    <property type="match status" value="1"/>
</dbReference>
<evidence type="ECO:0000256" key="3">
    <source>
        <dbReference type="ARBA" id="ARBA00023125"/>
    </source>
</evidence>
<keyword evidence="1" id="KW-0963">Cytoplasm</keyword>
<sequence length="225" mass="26204">MNNELSSIIINLDFGKDKEKVNLLIEDYQPFILNTISNLKNEYIQVENDEEFSIGLMAFNEAMQRYDSNKGSFLSYAKLVITSRIKTFWKNEQKNEYHSIDELEISTLNSISSYEEINLREEVSLFEEELKKFGIDFDDLIDNSPKHIDTRERAMDIAIKTSGKEDLVSHLYEKKRLPITKISERFLVSVKIIKRNKLFIIATIIAIVNNYSSILSWIKDSKKGT</sequence>
<evidence type="ECO:0000256" key="1">
    <source>
        <dbReference type="ARBA" id="ARBA00022490"/>
    </source>
</evidence>
<keyword evidence="2" id="KW-0805">Transcription regulation</keyword>
<name>A0A645AP52_9ZZZZ</name>
<dbReference type="GO" id="GO:0003677">
    <property type="term" value="F:DNA binding"/>
    <property type="evidence" value="ECO:0007669"/>
    <property type="project" value="UniProtKB-KW"/>
</dbReference>
<dbReference type="InterPro" id="IPR007627">
    <property type="entry name" value="RNA_pol_sigma70_r2"/>
</dbReference>
<evidence type="ECO:0000313" key="7">
    <source>
        <dbReference type="EMBL" id="MPM54081.1"/>
    </source>
</evidence>
<dbReference type="AlphaFoldDB" id="A0A645AP52"/>
<keyword evidence="3" id="KW-0238">DNA-binding</keyword>
<dbReference type="GO" id="GO:0003700">
    <property type="term" value="F:DNA-binding transcription factor activity"/>
    <property type="evidence" value="ECO:0007669"/>
    <property type="project" value="InterPro"/>
</dbReference>
<proteinExistence type="inferred from homology"/>
<dbReference type="SUPFAM" id="SSF88946">
    <property type="entry name" value="Sigma2 domain of RNA polymerase sigma factors"/>
    <property type="match status" value="1"/>
</dbReference>
<dbReference type="InterPro" id="IPR014244">
    <property type="entry name" value="RNA_pol_sigma-I"/>
</dbReference>
<keyword evidence="4" id="KW-0804">Transcription</keyword>
<feature type="domain" description="RNA polymerase sigma-70 region 2" evidence="6">
    <location>
        <begin position="24"/>
        <end position="93"/>
    </location>
</feature>
<dbReference type="EMBL" id="VSSQ01014637">
    <property type="protein sequence ID" value="MPM54081.1"/>
    <property type="molecule type" value="Genomic_DNA"/>
</dbReference>
<dbReference type="GO" id="GO:0006352">
    <property type="term" value="P:DNA-templated transcription initiation"/>
    <property type="evidence" value="ECO:0007669"/>
    <property type="project" value="InterPro"/>
</dbReference>
<accession>A0A645AP52</accession>